<evidence type="ECO:0008006" key="3">
    <source>
        <dbReference type="Google" id="ProtNLM"/>
    </source>
</evidence>
<keyword evidence="2" id="KW-1185">Reference proteome</keyword>
<reference evidence="1" key="1">
    <citation type="submission" date="2023-07" db="EMBL/GenBank/DDBJ databases">
        <title>A collection of bacterial strains from the Burkholderia cepacia Research Laboratory and Repository.</title>
        <authorList>
            <person name="Lipuma J."/>
            <person name="Spilker T."/>
            <person name="Caverly L."/>
        </authorList>
    </citation>
    <scope>NUCLEOTIDE SEQUENCE</scope>
    <source>
        <strain evidence="1">AU42020</strain>
    </source>
</reference>
<dbReference type="Proteomes" id="UP001171606">
    <property type="component" value="Unassembled WGS sequence"/>
</dbReference>
<comment type="caution">
    <text evidence="1">The sequence shown here is derived from an EMBL/GenBank/DDBJ whole genome shotgun (WGS) entry which is preliminary data.</text>
</comment>
<name>A0ABT8PMQ4_9BURK</name>
<accession>A0ABT8PMQ4</accession>
<gene>
    <name evidence="1" type="ORF">QZM52_34755</name>
</gene>
<protein>
    <recommendedName>
        <fullName evidence="3">Phage tail protein</fullName>
    </recommendedName>
</protein>
<dbReference type="EMBL" id="JAUJSQ010000026">
    <property type="protein sequence ID" value="MDN7936442.1"/>
    <property type="molecule type" value="Genomic_DNA"/>
</dbReference>
<proteinExistence type="predicted"/>
<sequence>MDYPKSVPGVGLVDGKFVDENPGAGQVGSLIPSKWGNDLTDEVLNVLREAGIDPDEATTTQLRDAVLAIAQHSVSGSIASQAEAEAGKDNTKLMTPLRVAQAAAKKQDALGYTPVQQGTGVAQGPNTVKIGWAKDGSGLLVTVDNTDLGAVALAKQLVAYVTQQWVQGYAVSIAAPRLQDRPWIGRDGWQADLALQNRRPGQNVTTYIRARDGGGIEFINNAYDGVPWNMSDAGETWQSGSLHVGGATLQGDGNLYCGFRGAWLAGLIDDLYNRDNGKANAGARVQWDSGVAEWGIMDIGINIPAHTIDIPAPWVMMGMRKEANNTRCYLRGVVLRNQ</sequence>
<organism evidence="1 2">
    <name type="scientific">Burkholderia metallica</name>
    <dbReference type="NCBI Taxonomy" id="488729"/>
    <lineage>
        <taxon>Bacteria</taxon>
        <taxon>Pseudomonadati</taxon>
        <taxon>Pseudomonadota</taxon>
        <taxon>Betaproteobacteria</taxon>
        <taxon>Burkholderiales</taxon>
        <taxon>Burkholderiaceae</taxon>
        <taxon>Burkholderia</taxon>
        <taxon>Burkholderia cepacia complex</taxon>
    </lineage>
</organism>
<evidence type="ECO:0000313" key="2">
    <source>
        <dbReference type="Proteomes" id="UP001171606"/>
    </source>
</evidence>
<dbReference type="RefSeq" id="WP_301757591.1">
    <property type="nucleotide sequence ID" value="NZ_JAUJSQ010000026.1"/>
</dbReference>
<evidence type="ECO:0000313" key="1">
    <source>
        <dbReference type="EMBL" id="MDN7936442.1"/>
    </source>
</evidence>